<dbReference type="InterPro" id="IPR029058">
    <property type="entry name" value="AB_hydrolase_fold"/>
</dbReference>
<accession>A0A0L0S9A2</accession>
<dbReference type="Gene3D" id="3.40.50.1820">
    <property type="entry name" value="alpha/beta hydrolase"/>
    <property type="match status" value="1"/>
</dbReference>
<evidence type="ECO:0000259" key="7">
    <source>
        <dbReference type="Pfam" id="PF00326"/>
    </source>
</evidence>
<keyword evidence="10" id="KW-1185">Reference proteome</keyword>
<dbReference type="GO" id="GO:0006508">
    <property type="term" value="P:proteolysis"/>
    <property type="evidence" value="ECO:0007669"/>
    <property type="project" value="UniProtKB-KW"/>
</dbReference>
<dbReference type="OrthoDB" id="248387at2759"/>
<feature type="domain" description="Peptidase S9 prolyl oligopeptidase catalytic" evidence="7">
    <location>
        <begin position="444"/>
        <end position="666"/>
    </location>
</feature>
<feature type="domain" description="Peptidase S9A N-terminal" evidence="8">
    <location>
        <begin position="8"/>
        <end position="387"/>
    </location>
</feature>
<dbReference type="InterPro" id="IPR051543">
    <property type="entry name" value="Serine_Peptidase_S9A"/>
</dbReference>
<dbReference type="PRINTS" id="PR00862">
    <property type="entry name" value="PROLIGOPTASE"/>
</dbReference>
<evidence type="ECO:0000256" key="2">
    <source>
        <dbReference type="ARBA" id="ARBA00022670"/>
    </source>
</evidence>
<dbReference type="SUPFAM" id="SSF50993">
    <property type="entry name" value="Peptidase/esterase 'gauge' domain"/>
    <property type="match status" value="1"/>
</dbReference>
<dbReference type="EMBL" id="GG745334">
    <property type="protein sequence ID" value="KNE59016.1"/>
    <property type="molecule type" value="Genomic_DNA"/>
</dbReference>
<evidence type="ECO:0000256" key="1">
    <source>
        <dbReference type="ARBA" id="ARBA00005228"/>
    </source>
</evidence>
<keyword evidence="4 6" id="KW-0720">Serine protease</keyword>
<keyword evidence="3 6" id="KW-0378">Hydrolase</keyword>
<reference evidence="10" key="2">
    <citation type="submission" date="2009-11" db="EMBL/GenBank/DDBJ databases">
        <title>The Genome Sequence of Allomyces macrogynus strain ATCC 38327.</title>
        <authorList>
            <consortium name="The Broad Institute Genome Sequencing Platform"/>
            <person name="Russ C."/>
            <person name="Cuomo C."/>
            <person name="Shea T."/>
            <person name="Young S.K."/>
            <person name="Zeng Q."/>
            <person name="Koehrsen M."/>
            <person name="Haas B."/>
            <person name="Borodovsky M."/>
            <person name="Guigo R."/>
            <person name="Alvarado L."/>
            <person name="Berlin A."/>
            <person name="Borenstein D."/>
            <person name="Chen Z."/>
            <person name="Engels R."/>
            <person name="Freedman E."/>
            <person name="Gellesch M."/>
            <person name="Goldberg J."/>
            <person name="Griggs A."/>
            <person name="Gujja S."/>
            <person name="Heiman D."/>
            <person name="Hepburn T."/>
            <person name="Howarth C."/>
            <person name="Jen D."/>
            <person name="Larson L."/>
            <person name="Lewis B."/>
            <person name="Mehta T."/>
            <person name="Park D."/>
            <person name="Pearson M."/>
            <person name="Roberts A."/>
            <person name="Saif S."/>
            <person name="Shenoy N."/>
            <person name="Sisk P."/>
            <person name="Stolte C."/>
            <person name="Sykes S."/>
            <person name="Walk T."/>
            <person name="White J."/>
            <person name="Yandava C."/>
            <person name="Burger G."/>
            <person name="Gray M.W."/>
            <person name="Holland P.W.H."/>
            <person name="King N."/>
            <person name="Lang F.B.F."/>
            <person name="Roger A.J."/>
            <person name="Ruiz-Trillo I."/>
            <person name="Lander E."/>
            <person name="Nusbaum C."/>
        </authorList>
    </citation>
    <scope>NUCLEOTIDE SEQUENCE [LARGE SCALE GENOMIC DNA]</scope>
    <source>
        <strain evidence="10">ATCC 38327</strain>
    </source>
</reference>
<evidence type="ECO:0000256" key="4">
    <source>
        <dbReference type="ARBA" id="ARBA00022825"/>
    </source>
</evidence>
<dbReference type="Gene3D" id="2.130.10.120">
    <property type="entry name" value="Prolyl oligopeptidase, N-terminal domain"/>
    <property type="match status" value="1"/>
</dbReference>
<dbReference type="InterPro" id="IPR002470">
    <property type="entry name" value="Peptidase_S9A"/>
</dbReference>
<dbReference type="eggNOG" id="KOG2237">
    <property type="taxonomic scope" value="Eukaryota"/>
</dbReference>
<comment type="function">
    <text evidence="5">Serine peptidase whose precise substrate specificity remains unclear. Does not cleave peptides after a arginine or lysine residue. Regulates trans-Golgi network morphology and sorting by regulating the membrane binding of the AP-1 complex. May play a role in the regulation of synaptic vesicle exocytosis.</text>
</comment>
<evidence type="ECO:0000313" key="9">
    <source>
        <dbReference type="EMBL" id="KNE59016.1"/>
    </source>
</evidence>
<sequence length="703" mass="79063">MRTGSTVEMWGQKWDDPLQHLRTDQQFVQALFQYIDEENEHADAYFKRTRNLTKSLFKEMNDFLRVEVTPRPVPDVADGWEYWSETTPRGPVHYRRRQFSKDPRELVLDASRISGTLKKVGLSPNHQFIAYDVEATGNEWGTLCVHEIGSKDPPAQVENVRAFSFEWVDDETVAYTVCNDQLRPDRVMVGKWREPVEKHTTVHVDPVAFIDVSKTKDKRFVTINCNTLESSEVFVIDTQAPLDPPRLIQAREDGVQYYVDHHTSQFYTLTSADGAEDFKLVTAPTATPSRPYWRDEQVPLPGDKIEDVDLFADHVVMYVKRGGASAVQVRDVQGETAGAVHDVPLPPGTTVQPGINMDYHVSSVRMTFQHPYAHSSIFDYDMKKRRLIPRQIQPLPVKEFDASEYDITRVWVTSRDELGRIPVTLLHKKGICMEPMLRLDTLPLLKRGWIVAIAHVRGGSELGRQWHADGKLLVKKNTFHDVIDVAEFLCQQGFSQPDLMTATGTSAGAMAIAAAALYRPDLFRSIVLHSPFVDVLTSMLDKSLPLTQTEFLKWGNPQESAAVFNLIADYSPYEQLRRLCASDTVSSTALPALLVTSGLRDQRTPAWQVAKFVGMWRHVLARTERTGARDLVSTCATDGGHFGNDELGQSGRLEDMAEEVSFLLDQVSGTHMKLLSVMDAEARKALGDGNALAKIAGLLKAKI</sequence>
<evidence type="ECO:0000256" key="6">
    <source>
        <dbReference type="RuleBase" id="RU368024"/>
    </source>
</evidence>
<dbReference type="InterPro" id="IPR001375">
    <property type="entry name" value="Peptidase_S9_cat"/>
</dbReference>
<keyword evidence="2 6" id="KW-0645">Protease</keyword>
<dbReference type="VEuPathDB" id="FungiDB:AMAG_03366"/>
<dbReference type="OMA" id="PSTIWCN"/>
<organism evidence="9 10">
    <name type="scientific">Allomyces macrogynus (strain ATCC 38327)</name>
    <name type="common">Allomyces javanicus var. macrogynus</name>
    <dbReference type="NCBI Taxonomy" id="578462"/>
    <lineage>
        <taxon>Eukaryota</taxon>
        <taxon>Fungi</taxon>
        <taxon>Fungi incertae sedis</taxon>
        <taxon>Blastocladiomycota</taxon>
        <taxon>Blastocladiomycetes</taxon>
        <taxon>Blastocladiales</taxon>
        <taxon>Blastocladiaceae</taxon>
        <taxon>Allomyces</taxon>
    </lineage>
</organism>
<evidence type="ECO:0000313" key="10">
    <source>
        <dbReference type="Proteomes" id="UP000054350"/>
    </source>
</evidence>
<evidence type="ECO:0000259" key="8">
    <source>
        <dbReference type="Pfam" id="PF02897"/>
    </source>
</evidence>
<dbReference type="GO" id="GO:0004252">
    <property type="term" value="F:serine-type endopeptidase activity"/>
    <property type="evidence" value="ECO:0007669"/>
    <property type="project" value="UniProtKB-UniRule"/>
</dbReference>
<reference evidence="9 10" key="1">
    <citation type="submission" date="2009-11" db="EMBL/GenBank/DDBJ databases">
        <title>Annotation of Allomyces macrogynus ATCC 38327.</title>
        <authorList>
            <consortium name="The Broad Institute Genome Sequencing Platform"/>
            <person name="Russ C."/>
            <person name="Cuomo C."/>
            <person name="Burger G."/>
            <person name="Gray M.W."/>
            <person name="Holland P.W.H."/>
            <person name="King N."/>
            <person name="Lang F.B.F."/>
            <person name="Roger A.J."/>
            <person name="Ruiz-Trillo I."/>
            <person name="Young S.K."/>
            <person name="Zeng Q."/>
            <person name="Gargeya S."/>
            <person name="Fitzgerald M."/>
            <person name="Haas B."/>
            <person name="Abouelleil A."/>
            <person name="Alvarado L."/>
            <person name="Arachchi H.M."/>
            <person name="Berlin A."/>
            <person name="Chapman S.B."/>
            <person name="Gearin G."/>
            <person name="Goldberg J."/>
            <person name="Griggs A."/>
            <person name="Gujja S."/>
            <person name="Hansen M."/>
            <person name="Heiman D."/>
            <person name="Howarth C."/>
            <person name="Larimer J."/>
            <person name="Lui A."/>
            <person name="MacDonald P.J.P."/>
            <person name="McCowen C."/>
            <person name="Montmayeur A."/>
            <person name="Murphy C."/>
            <person name="Neiman D."/>
            <person name="Pearson M."/>
            <person name="Priest M."/>
            <person name="Roberts A."/>
            <person name="Saif S."/>
            <person name="Shea T."/>
            <person name="Sisk P."/>
            <person name="Stolte C."/>
            <person name="Sykes S."/>
            <person name="Wortman J."/>
            <person name="Nusbaum C."/>
            <person name="Birren B."/>
        </authorList>
    </citation>
    <scope>NUCLEOTIDE SEQUENCE [LARGE SCALE GENOMIC DNA]</scope>
    <source>
        <strain evidence="9 10">ATCC 38327</strain>
    </source>
</reference>
<dbReference type="PANTHER" id="PTHR11757:SF19">
    <property type="entry name" value="PROLYL ENDOPEPTIDASE-LIKE"/>
    <property type="match status" value="1"/>
</dbReference>
<dbReference type="EC" id="3.4.21.-" evidence="6"/>
<gene>
    <name evidence="9" type="ORF">AMAG_03366</name>
</gene>
<evidence type="ECO:0000256" key="3">
    <source>
        <dbReference type="ARBA" id="ARBA00022801"/>
    </source>
</evidence>
<proteinExistence type="inferred from homology"/>
<dbReference type="PANTHER" id="PTHR11757">
    <property type="entry name" value="PROTEASE FAMILY S9A OLIGOPEPTIDASE"/>
    <property type="match status" value="1"/>
</dbReference>
<dbReference type="Proteomes" id="UP000054350">
    <property type="component" value="Unassembled WGS sequence"/>
</dbReference>
<dbReference type="SUPFAM" id="SSF53474">
    <property type="entry name" value="alpha/beta-Hydrolases"/>
    <property type="match status" value="1"/>
</dbReference>
<dbReference type="InterPro" id="IPR023302">
    <property type="entry name" value="Pept_S9A_N"/>
</dbReference>
<dbReference type="Pfam" id="PF00326">
    <property type="entry name" value="Peptidase_S9"/>
    <property type="match status" value="1"/>
</dbReference>
<name>A0A0L0S9A2_ALLM3</name>
<protein>
    <recommendedName>
        <fullName evidence="6">Prolyl endopeptidase</fullName>
        <ecNumber evidence="6">3.4.21.-</ecNumber>
    </recommendedName>
</protein>
<dbReference type="Pfam" id="PF02897">
    <property type="entry name" value="Peptidase_S9_N"/>
    <property type="match status" value="1"/>
</dbReference>
<comment type="similarity">
    <text evidence="1 6">Belongs to the peptidase S9A family.</text>
</comment>
<dbReference type="AlphaFoldDB" id="A0A0L0S9A2"/>
<evidence type="ECO:0000256" key="5">
    <source>
        <dbReference type="ARBA" id="ARBA00045448"/>
    </source>
</evidence>